<dbReference type="GO" id="GO:0046685">
    <property type="term" value="P:response to arsenic-containing substance"/>
    <property type="evidence" value="ECO:0007669"/>
    <property type="project" value="UniProtKB-KW"/>
</dbReference>
<dbReference type="Gene3D" id="3.40.50.2300">
    <property type="match status" value="1"/>
</dbReference>
<reference evidence="3" key="1">
    <citation type="submission" date="2020-08" db="EMBL/GenBank/DDBJ databases">
        <title>Genomic Encyclopedia of Type Strains, Phase IV (KMG-IV): sequencing the most valuable type-strain genomes for metagenomic binning, comparative biology and taxonomic classification.</title>
        <authorList>
            <person name="Goeker M."/>
        </authorList>
    </citation>
    <scope>NUCLEOTIDE SEQUENCE [LARGE SCALE GENOMIC DNA]</scope>
    <source>
        <strain evidence="3">DSM 105040</strain>
    </source>
</reference>
<dbReference type="PANTHER" id="PTHR43428:SF1">
    <property type="entry name" value="ARSENATE REDUCTASE"/>
    <property type="match status" value="1"/>
</dbReference>
<evidence type="ECO:0000313" key="4">
    <source>
        <dbReference type="Proteomes" id="UP000585681"/>
    </source>
</evidence>
<name>A0A840CJ97_9RHOB</name>
<organism evidence="3 4">
    <name type="scientific">Actibacterium naphthalenivorans</name>
    <dbReference type="NCBI Taxonomy" id="1614693"/>
    <lineage>
        <taxon>Bacteria</taxon>
        <taxon>Pseudomonadati</taxon>
        <taxon>Pseudomonadota</taxon>
        <taxon>Alphaproteobacteria</taxon>
        <taxon>Rhodobacterales</taxon>
        <taxon>Roseobacteraceae</taxon>
        <taxon>Actibacterium</taxon>
    </lineage>
</organism>
<dbReference type="SUPFAM" id="SSF52788">
    <property type="entry name" value="Phosphotyrosine protein phosphatases I"/>
    <property type="match status" value="1"/>
</dbReference>
<dbReference type="SMART" id="SM00226">
    <property type="entry name" value="LMWPc"/>
    <property type="match status" value="1"/>
</dbReference>
<dbReference type="Pfam" id="PF01451">
    <property type="entry name" value="LMWPc"/>
    <property type="match status" value="1"/>
</dbReference>
<dbReference type="AlphaFoldDB" id="A0A840CJ97"/>
<evidence type="ECO:0000259" key="2">
    <source>
        <dbReference type="SMART" id="SM00226"/>
    </source>
</evidence>
<accession>A0A840CJ97</accession>
<evidence type="ECO:0000256" key="1">
    <source>
        <dbReference type="ARBA" id="ARBA00022849"/>
    </source>
</evidence>
<dbReference type="Proteomes" id="UP000585681">
    <property type="component" value="Unassembled WGS sequence"/>
</dbReference>
<dbReference type="CDD" id="cd16345">
    <property type="entry name" value="LMWP_ArsC"/>
    <property type="match status" value="1"/>
</dbReference>
<feature type="domain" description="Phosphotyrosine protein phosphatase I" evidence="2">
    <location>
        <begin position="4"/>
        <end position="140"/>
    </location>
</feature>
<dbReference type="InterPro" id="IPR036196">
    <property type="entry name" value="Ptyr_pPase_sf"/>
</dbReference>
<dbReference type="EMBL" id="JACIEQ010000002">
    <property type="protein sequence ID" value="MBB4022187.1"/>
    <property type="molecule type" value="Genomic_DNA"/>
</dbReference>
<dbReference type="InterPro" id="IPR023485">
    <property type="entry name" value="Ptyr_pPase"/>
</dbReference>
<sequence length="157" mass="16321">MTGMNILALCTSNSARSILLEGILNSLGQGGVTAFSAGSHPGGTVHPQALRLLTEHGHDTARARSKSWDIFAEPGAPQMDLVITVCDAAAAETCPFWPGAPLRCHWGVPDPAALPPEAQEAGFNAAYTLLRRRAEALLALSPGAITASELARIGALE</sequence>
<keyword evidence="1" id="KW-0059">Arsenical resistance</keyword>
<proteinExistence type="predicted"/>
<protein>
    <submittedName>
        <fullName evidence="3">Protein-tyrosine-phosphatase</fullName>
    </submittedName>
</protein>
<comment type="caution">
    <text evidence="3">The sequence shown here is derived from an EMBL/GenBank/DDBJ whole genome shotgun (WGS) entry which is preliminary data.</text>
</comment>
<keyword evidence="4" id="KW-1185">Reference proteome</keyword>
<gene>
    <name evidence="3" type="ORF">GGR17_001996</name>
</gene>
<evidence type="ECO:0000313" key="3">
    <source>
        <dbReference type="EMBL" id="MBB4022187.1"/>
    </source>
</evidence>
<dbReference type="PANTHER" id="PTHR43428">
    <property type="entry name" value="ARSENATE REDUCTASE"/>
    <property type="match status" value="1"/>
</dbReference>